<evidence type="ECO:0000313" key="3">
    <source>
        <dbReference type="Proteomes" id="UP000478064"/>
    </source>
</evidence>
<keyword evidence="1" id="KW-0472">Membrane</keyword>
<comment type="caution">
    <text evidence="2">The sequence shown here is derived from an EMBL/GenBank/DDBJ whole genome shotgun (WGS) entry which is preliminary data.</text>
</comment>
<gene>
    <name evidence="2" type="ORF">GHO27_14925</name>
</gene>
<keyword evidence="1" id="KW-1133">Transmembrane helix</keyword>
<dbReference type="Proteomes" id="UP000478064">
    <property type="component" value="Unassembled WGS sequence"/>
</dbReference>
<feature type="transmembrane region" description="Helical" evidence="1">
    <location>
        <begin position="20"/>
        <end position="38"/>
    </location>
</feature>
<proteinExistence type="predicted"/>
<keyword evidence="1" id="KW-0812">Transmembrane</keyword>
<dbReference type="AlphaFoldDB" id="A0A6L5HUN2"/>
<evidence type="ECO:0000313" key="2">
    <source>
        <dbReference type="EMBL" id="MQU06980.1"/>
    </source>
</evidence>
<accession>A0A6L5HUN2</accession>
<sequence>MSQATPTPPSPFSAIRLVSYSAGFGSALALIGAALPLLQNFSSFKVVDIESYVPLREVSDNYYSKSFVEAHYLYKSDVANDYLKKEEVEQRLSGLISPDKIKSDYVPRSDYDTLQRSSEALTIQLHEIPTPFKTRKKMLSESGEWNDSQLGLSISVKKFTQWNADSYTALITLSLPDAPLHYEPLRSGELDRCKWTFIKNNREFELKVETFDPFVFVVEEIY</sequence>
<reference evidence="2 3" key="1">
    <citation type="submission" date="2019-10" db="EMBL/GenBank/DDBJ databases">
        <title>Evaluation of single-gene subtyping targets for Pseudomonas.</title>
        <authorList>
            <person name="Reichler S.J."/>
            <person name="Orsi R.H."/>
            <person name="Wiedmann M."/>
            <person name="Martin N.H."/>
            <person name="Murphy S.I."/>
        </authorList>
    </citation>
    <scope>NUCLEOTIDE SEQUENCE [LARGE SCALE GENOMIC DNA]</scope>
    <source>
        <strain evidence="2 3">FSL R10-1637</strain>
    </source>
</reference>
<dbReference type="RefSeq" id="WP_153374195.1">
    <property type="nucleotide sequence ID" value="NZ_WIVU01000029.1"/>
</dbReference>
<name>A0A6L5HUN2_9PSED</name>
<evidence type="ECO:0000256" key="1">
    <source>
        <dbReference type="SAM" id="Phobius"/>
    </source>
</evidence>
<organism evidence="2 3">
    <name type="scientific">Pseudomonas helleri</name>
    <dbReference type="NCBI Taxonomy" id="1608996"/>
    <lineage>
        <taxon>Bacteria</taxon>
        <taxon>Pseudomonadati</taxon>
        <taxon>Pseudomonadota</taxon>
        <taxon>Gammaproteobacteria</taxon>
        <taxon>Pseudomonadales</taxon>
        <taxon>Pseudomonadaceae</taxon>
        <taxon>Pseudomonas</taxon>
    </lineage>
</organism>
<dbReference type="EMBL" id="WIVU01000029">
    <property type="protein sequence ID" value="MQU06980.1"/>
    <property type="molecule type" value="Genomic_DNA"/>
</dbReference>
<protein>
    <submittedName>
        <fullName evidence="2">Uncharacterized protein</fullName>
    </submittedName>
</protein>